<keyword evidence="2" id="KW-1185">Reference proteome</keyword>
<gene>
    <name evidence="1" type="ORF">O6H91_04G010800</name>
</gene>
<dbReference type="Proteomes" id="UP001162992">
    <property type="component" value="Chromosome 4"/>
</dbReference>
<evidence type="ECO:0000313" key="1">
    <source>
        <dbReference type="EMBL" id="KAJ7557799.1"/>
    </source>
</evidence>
<name>A0ACC2DUC6_DIPCM</name>
<dbReference type="EMBL" id="CM055095">
    <property type="protein sequence ID" value="KAJ7557799.1"/>
    <property type="molecule type" value="Genomic_DNA"/>
</dbReference>
<evidence type="ECO:0000313" key="2">
    <source>
        <dbReference type="Proteomes" id="UP001162992"/>
    </source>
</evidence>
<reference evidence="2" key="1">
    <citation type="journal article" date="2024" name="Proc. Natl. Acad. Sci. U.S.A.">
        <title>Extraordinary preservation of gene collinearity over three hundred million years revealed in homosporous lycophytes.</title>
        <authorList>
            <person name="Li C."/>
            <person name="Wickell D."/>
            <person name="Kuo L.Y."/>
            <person name="Chen X."/>
            <person name="Nie B."/>
            <person name="Liao X."/>
            <person name="Peng D."/>
            <person name="Ji J."/>
            <person name="Jenkins J."/>
            <person name="Williams M."/>
            <person name="Shu S."/>
            <person name="Plott C."/>
            <person name="Barry K."/>
            <person name="Rajasekar S."/>
            <person name="Grimwood J."/>
            <person name="Han X."/>
            <person name="Sun S."/>
            <person name="Hou Z."/>
            <person name="He W."/>
            <person name="Dai G."/>
            <person name="Sun C."/>
            <person name="Schmutz J."/>
            <person name="Leebens-Mack J.H."/>
            <person name="Li F.W."/>
            <person name="Wang L."/>
        </authorList>
    </citation>
    <scope>NUCLEOTIDE SEQUENCE [LARGE SCALE GENOMIC DNA]</scope>
    <source>
        <strain evidence="2">cv. PW_Plant_1</strain>
    </source>
</reference>
<accession>A0ACC2DUC6</accession>
<organism evidence="1 2">
    <name type="scientific">Diphasiastrum complanatum</name>
    <name type="common">Issler's clubmoss</name>
    <name type="synonym">Lycopodium complanatum</name>
    <dbReference type="NCBI Taxonomy" id="34168"/>
    <lineage>
        <taxon>Eukaryota</taxon>
        <taxon>Viridiplantae</taxon>
        <taxon>Streptophyta</taxon>
        <taxon>Embryophyta</taxon>
        <taxon>Tracheophyta</taxon>
        <taxon>Lycopodiopsida</taxon>
        <taxon>Lycopodiales</taxon>
        <taxon>Lycopodiaceae</taxon>
        <taxon>Lycopodioideae</taxon>
        <taxon>Diphasiastrum</taxon>
    </lineage>
</organism>
<proteinExistence type="predicted"/>
<sequence>MPTFVKIFRKKSTEQYSGVPYVCTLLNCLLWALYGMPFVTPHSTLVITINGCGILIESAYILVYLIYGTKETKMKVLKMLAVVINLFRSRGSAGFVTCSRP</sequence>
<protein>
    <submittedName>
        <fullName evidence="1">Uncharacterized protein</fullName>
    </submittedName>
</protein>
<comment type="caution">
    <text evidence="1">The sequence shown here is derived from an EMBL/GenBank/DDBJ whole genome shotgun (WGS) entry which is preliminary data.</text>
</comment>